<proteinExistence type="inferred from homology"/>
<dbReference type="Pfam" id="PF00593">
    <property type="entry name" value="TonB_dep_Rec_b-barrel"/>
    <property type="match status" value="1"/>
</dbReference>
<reference evidence="7 8" key="1">
    <citation type="submission" date="2024-03" db="EMBL/GenBank/DDBJ databases">
        <title>Aquirufa genome sequencing.</title>
        <authorList>
            <person name="Pitt A."/>
            <person name="Hahn M.W."/>
        </authorList>
    </citation>
    <scope>NUCLEOTIDE SEQUENCE [LARGE SCALE GENOMIC DNA]</scope>
    <source>
        <strain evidence="7 8">PLAD-142S6K</strain>
    </source>
</reference>
<dbReference type="PANTHER" id="PTHR40980">
    <property type="entry name" value="PLUG DOMAIN-CONTAINING PROTEIN"/>
    <property type="match status" value="1"/>
</dbReference>
<dbReference type="InterPro" id="IPR010104">
    <property type="entry name" value="TonB_rcpt_bac"/>
</dbReference>
<evidence type="ECO:0000313" key="8">
    <source>
        <dbReference type="Proteomes" id="UP001598114"/>
    </source>
</evidence>
<keyword evidence="3" id="KW-0998">Cell outer membrane</keyword>
<dbReference type="Gene3D" id="2.170.130.10">
    <property type="entry name" value="TonB-dependent receptor, plug domain"/>
    <property type="match status" value="1"/>
</dbReference>
<dbReference type="InterPro" id="IPR012910">
    <property type="entry name" value="Plug_dom"/>
</dbReference>
<evidence type="ECO:0000256" key="3">
    <source>
        <dbReference type="ARBA" id="ARBA00023237"/>
    </source>
</evidence>
<evidence type="ECO:0000313" key="7">
    <source>
        <dbReference type="EMBL" id="MFD3277005.1"/>
    </source>
</evidence>
<dbReference type="InterPro" id="IPR036942">
    <property type="entry name" value="Beta-barrel_TonB_sf"/>
</dbReference>
<dbReference type="Pfam" id="PF07715">
    <property type="entry name" value="Plug"/>
    <property type="match status" value="1"/>
</dbReference>
<organism evidence="7 8">
    <name type="scientific">Aquirufa echingensis</name>
    <dbReference type="NCBI Taxonomy" id="3096516"/>
    <lineage>
        <taxon>Bacteria</taxon>
        <taxon>Pseudomonadati</taxon>
        <taxon>Bacteroidota</taxon>
        <taxon>Cytophagia</taxon>
        <taxon>Cytophagales</taxon>
        <taxon>Flectobacillaceae</taxon>
        <taxon>Aquirufa</taxon>
    </lineage>
</organism>
<dbReference type="InterPro" id="IPR000531">
    <property type="entry name" value="Beta-barrel_TonB"/>
</dbReference>
<dbReference type="SUPFAM" id="SSF56935">
    <property type="entry name" value="Porins"/>
    <property type="match status" value="1"/>
</dbReference>
<feature type="domain" description="TonB-dependent receptor-like beta-barrel" evidence="5">
    <location>
        <begin position="450"/>
        <end position="917"/>
    </location>
</feature>
<dbReference type="InterPro" id="IPR008969">
    <property type="entry name" value="CarboxyPept-like_regulatory"/>
</dbReference>
<comment type="subcellular location">
    <subcellularLocation>
        <location evidence="1 4">Cell outer membrane</location>
    </subcellularLocation>
</comment>
<dbReference type="Pfam" id="PF13715">
    <property type="entry name" value="CarbopepD_reg_2"/>
    <property type="match status" value="1"/>
</dbReference>
<dbReference type="Gene3D" id="2.40.170.20">
    <property type="entry name" value="TonB-dependent receptor, beta-barrel domain"/>
    <property type="match status" value="1"/>
</dbReference>
<name>A0ABW6D1F3_9BACT</name>
<keyword evidence="7" id="KW-0675">Receptor</keyword>
<keyword evidence="8" id="KW-1185">Reference proteome</keyword>
<comment type="similarity">
    <text evidence="4">Belongs to the TonB-dependent receptor family.</text>
</comment>
<keyword evidence="2 4" id="KW-0472">Membrane</keyword>
<dbReference type="Proteomes" id="UP001598114">
    <property type="component" value="Unassembled WGS sequence"/>
</dbReference>
<dbReference type="NCBIfam" id="TIGR01782">
    <property type="entry name" value="TonB-Xanth-Caul"/>
    <property type="match status" value="1"/>
</dbReference>
<dbReference type="RefSeq" id="WP_377977441.1">
    <property type="nucleotide sequence ID" value="NZ_JBBKYA010000007.1"/>
</dbReference>
<evidence type="ECO:0000256" key="1">
    <source>
        <dbReference type="ARBA" id="ARBA00004442"/>
    </source>
</evidence>
<evidence type="ECO:0000259" key="6">
    <source>
        <dbReference type="Pfam" id="PF07715"/>
    </source>
</evidence>
<dbReference type="Gene3D" id="2.60.40.1120">
    <property type="entry name" value="Carboxypeptidase-like, regulatory domain"/>
    <property type="match status" value="1"/>
</dbReference>
<sequence>MKKFIYTYIFALTLFSQIDVMAQGIQGKLISAEGALPGATVRLKGSNLAAISNENGDFRLMLSKQTKVDLQFSFIGYENLDTTIILSSNLTALGNITLKPANNTLGEVIVKGFVAGSQSKAYSIKKNAIAIMDVVVADAIGKLPDRNAAEAIQRIQGVAVARYHGEADQATVRGTPFSWTSTLFNGSRLPSASVYGTRASILDAVPSEMIQRVEVSKAITPDMEADAIGGSINFVTKTAPAKRVLNVSAAGGYNAFSQNGSTNGSLTFGDRFFKGKLGVVVTGAFWDRNWGTDSYDVSYNTGSAVAMDRTSVNSIMFKRYMGKRQTYGLTYGIEYKFNNNHKIYSRGLWDKFNDIRPVHESYVDYTNKRYQYNYRYSHYQTGLNGFEFGGEHFFGEKLKVDWLASSYISRFYLETPPTNGTKGLPISTFRQKINGGFIGLSSNGKKYWNFDSPDGIGQDPLLFDPMLADANEKMDPAKLTLQQLVIYGLDTEEADQNMQVNFTHEANSQLKLKGGLKYRVKNRDASFGTTAVFVPNAALGVPNSPALIPLSTLPREEFPIGAGYFNPLELDYSAFIVNPLTPQGLFDLYSPAALTANGMRDVSPATNATLKYKANESVLAAYLMAEYKPTDAITLIGGIRSESTMLTLDGNKLSTTKVGTVTTSGVTPISQSTNYTNLLPMFHAKIALNEKSNLRLAYTSTFSRANFSDLNPGENVDMTQAIPTISRGNTSLKPTRANNFDIMYEHYFDNLGIVSGGVFYKQLKDIVFSNRSMESINGVNYMLTQASNISNGHLLGFEIGINKRLTFLPGFLSGLGVEANYTNIQSEASVPVVGTTRMDKTTLPNQSKHLYNAILYYERNGLMLRLAGNFRGASLETINQTLGKDFYTYTGKNFTLDASASVQVSKRIKAFVELNNLTNEPLKTYLGDERRVTMLEWYSSRGQAGVRWELF</sequence>
<accession>A0ABW6D1F3</accession>
<evidence type="ECO:0000256" key="4">
    <source>
        <dbReference type="RuleBase" id="RU003357"/>
    </source>
</evidence>
<evidence type="ECO:0000256" key="2">
    <source>
        <dbReference type="ARBA" id="ARBA00023136"/>
    </source>
</evidence>
<dbReference type="PANTHER" id="PTHR40980:SF4">
    <property type="entry name" value="TONB-DEPENDENT RECEPTOR-LIKE BETA-BARREL DOMAIN-CONTAINING PROTEIN"/>
    <property type="match status" value="1"/>
</dbReference>
<dbReference type="SUPFAM" id="SSF49464">
    <property type="entry name" value="Carboxypeptidase regulatory domain-like"/>
    <property type="match status" value="1"/>
</dbReference>
<keyword evidence="4" id="KW-0798">TonB box</keyword>
<protein>
    <submittedName>
        <fullName evidence="7">TonB-dependent receptor</fullName>
    </submittedName>
</protein>
<feature type="domain" description="TonB-dependent receptor plug" evidence="6">
    <location>
        <begin position="128"/>
        <end position="230"/>
    </location>
</feature>
<comment type="caution">
    <text evidence="7">The sequence shown here is derived from an EMBL/GenBank/DDBJ whole genome shotgun (WGS) entry which is preliminary data.</text>
</comment>
<dbReference type="InterPro" id="IPR037066">
    <property type="entry name" value="Plug_dom_sf"/>
</dbReference>
<evidence type="ECO:0000259" key="5">
    <source>
        <dbReference type="Pfam" id="PF00593"/>
    </source>
</evidence>
<gene>
    <name evidence="7" type="ORF">SKC38_12265</name>
</gene>
<dbReference type="EMBL" id="JBBKYA010000007">
    <property type="protein sequence ID" value="MFD3277005.1"/>
    <property type="molecule type" value="Genomic_DNA"/>
</dbReference>